<dbReference type="EMBL" id="ACVR01000002">
    <property type="protein sequence ID" value="EET83980.1"/>
    <property type="molecule type" value="Genomic_DNA"/>
</dbReference>
<sequence length="48" mass="5376">MSNFKDFSEKAAKDNESAEPTPEISTQTPDEVKQDEKSPTPHEPQNKS</sequence>
<dbReference type="RefSeq" id="WP_005020116.1">
    <property type="nucleotide sequence ID" value="NZ_ACVR01000002.1"/>
</dbReference>
<comment type="caution">
    <text evidence="2">The sequence shown here is derived from an EMBL/GenBank/DDBJ whole genome shotgun (WGS) entry which is preliminary data.</text>
</comment>
<gene>
    <name evidence="2" type="ORF">ACIRA0001_1161</name>
</gene>
<feature type="compositionally biased region" description="Basic and acidic residues" evidence="1">
    <location>
        <begin position="30"/>
        <end position="48"/>
    </location>
</feature>
<evidence type="ECO:0000313" key="3">
    <source>
        <dbReference type="Proteomes" id="UP000018419"/>
    </source>
</evidence>
<name>A0ABM9YS75_ACIRA</name>
<accession>A0ABM9YS75</accession>
<feature type="region of interest" description="Disordered" evidence="1">
    <location>
        <begin position="1"/>
        <end position="48"/>
    </location>
</feature>
<keyword evidence="3" id="KW-1185">Reference proteome</keyword>
<organism evidence="2 3">
    <name type="scientific">Acinetobacter radioresistens SK82</name>
    <dbReference type="NCBI Taxonomy" id="596318"/>
    <lineage>
        <taxon>Bacteria</taxon>
        <taxon>Pseudomonadati</taxon>
        <taxon>Pseudomonadota</taxon>
        <taxon>Gammaproteobacteria</taxon>
        <taxon>Moraxellales</taxon>
        <taxon>Moraxellaceae</taxon>
        <taxon>Acinetobacter</taxon>
    </lineage>
</organism>
<feature type="compositionally biased region" description="Basic and acidic residues" evidence="1">
    <location>
        <begin position="1"/>
        <end position="16"/>
    </location>
</feature>
<dbReference type="Proteomes" id="UP000018419">
    <property type="component" value="Unassembled WGS sequence"/>
</dbReference>
<proteinExistence type="predicted"/>
<evidence type="ECO:0000313" key="2">
    <source>
        <dbReference type="EMBL" id="EET83980.1"/>
    </source>
</evidence>
<reference evidence="2 3" key="1">
    <citation type="submission" date="2009-07" db="EMBL/GenBank/DDBJ databases">
        <authorList>
            <person name="Madupu R."/>
            <person name="Durkin A.S."/>
            <person name="Torralba M."/>
            <person name="Methe B."/>
            <person name="Sutton G.G."/>
            <person name="Strausberg R.L."/>
            <person name="Nelson K.E."/>
        </authorList>
    </citation>
    <scope>NUCLEOTIDE SEQUENCE [LARGE SCALE GENOMIC DNA]</scope>
    <source>
        <strain evidence="2 3">SK82</strain>
    </source>
</reference>
<evidence type="ECO:0000256" key="1">
    <source>
        <dbReference type="SAM" id="MobiDB-lite"/>
    </source>
</evidence>
<protein>
    <submittedName>
        <fullName evidence="2">Uncharacterized protein</fullName>
    </submittedName>
</protein>